<accession>A0A3P8X5R8</accession>
<protein>
    <submittedName>
        <fullName evidence="3">Homologous recombination factor with OB-fold</fullName>
    </submittedName>
</protein>
<feature type="compositionally biased region" description="Low complexity" evidence="1">
    <location>
        <begin position="239"/>
        <end position="248"/>
    </location>
</feature>
<dbReference type="FunCoup" id="A0A3P8X5R8">
    <property type="interactions" value="224"/>
</dbReference>
<feature type="region of interest" description="Disordered" evidence="1">
    <location>
        <begin position="311"/>
        <end position="339"/>
    </location>
</feature>
<dbReference type="InterPro" id="IPR058570">
    <property type="entry name" value="HROB_OB"/>
</dbReference>
<evidence type="ECO:0000256" key="1">
    <source>
        <dbReference type="SAM" id="MobiDB-lite"/>
    </source>
</evidence>
<feature type="region of interest" description="Disordered" evidence="1">
    <location>
        <begin position="23"/>
        <end position="128"/>
    </location>
</feature>
<reference evidence="3" key="2">
    <citation type="submission" date="2025-08" db="UniProtKB">
        <authorList>
            <consortium name="Ensembl"/>
        </authorList>
    </citation>
    <scope>IDENTIFICATION</scope>
</reference>
<dbReference type="Pfam" id="PF15072">
    <property type="entry name" value="HROB"/>
    <property type="match status" value="1"/>
</dbReference>
<dbReference type="InterPro" id="IPR028045">
    <property type="entry name" value="HROB"/>
</dbReference>
<evidence type="ECO:0000313" key="3">
    <source>
        <dbReference type="Ensembl" id="ENSCSEP00000033481.1"/>
    </source>
</evidence>
<dbReference type="PANTHER" id="PTHR14523">
    <property type="entry name" value="UNCHARACTERIZED PROTEIN C17ORF53 HOMOLOG"/>
    <property type="match status" value="1"/>
</dbReference>
<reference evidence="3" key="3">
    <citation type="submission" date="2025-09" db="UniProtKB">
        <authorList>
            <consortium name="Ensembl"/>
        </authorList>
    </citation>
    <scope>IDENTIFICATION</scope>
</reference>
<dbReference type="AlphaFoldDB" id="A0A3P8X5R8"/>
<feature type="region of interest" description="Disordered" evidence="1">
    <location>
        <begin position="237"/>
        <end position="278"/>
    </location>
</feature>
<dbReference type="Ensembl" id="ENSCSET00000033915.1">
    <property type="protein sequence ID" value="ENSCSEP00000033481.1"/>
    <property type="gene ID" value="ENSCSEG00000021486.1"/>
</dbReference>
<dbReference type="PANTHER" id="PTHR14523:SF1">
    <property type="entry name" value="HOMOLOGOUS RECOMBINATION OB-FOLD PROTEIN"/>
    <property type="match status" value="1"/>
</dbReference>
<sequence length="643" mass="69231">MPAMTCKVNSLFSTLDDFNNEDLLGTDWTGPSASGPSNSVATAAVSSSVLRAPSVTRREPEKKCLRQSAQGSAVPTNGTASDSGTQALSSRQLCPPRSSTSSSSLESHGTNVSTVNNTKPNVAAPQSHGSTEVLLTPCAAQDDFDDWDVDLADLDECDGQVAQQIQARSHSPPGLTSTPMLRPLNCGRTQAPPHQTTVGASKHNVPQTLSAAHLGSPVLRPRFPSAPVQSPNVFSGLTAASPAANPASRSFVRPQQPQRQWSTPGPKPPVGFESVPPSSFSPSVNSSILSPHPLHTPVLTNRLVQLVSASHKLPKKRPNSEVQKRRTRRFPGPAGLLPVQPEAQTLDPVVVSVPFTPAHGPVARLPSQVSSSQMEDDDFSGAAWALMMKEMGLDERNPTCFLHSYSVVMVLRKAALKQLVNNKVPNMAVVLKTINYTHTDAKVVFKDPTGEMQGTVHRRLLEGRRDDLKAGVVLLLKQVGVFSPSHRNHYLNVTPNNLLRIYTADGASVSSTQLPPLVLEPVLQSPAPSRNICPEPVSQMQLVFDDEDEEGREGEKCSEGGCDPQTAVAVGVTSGCGREQPDGSAVLQDPDWDAGQGLYCLIKLETTRQIFIHPFTSKMMCLEKRKQFKNHAVQQRRPGIYGY</sequence>
<feature type="compositionally biased region" description="Polar residues" evidence="1">
    <location>
        <begin position="108"/>
        <end position="120"/>
    </location>
</feature>
<organism evidence="3 4">
    <name type="scientific">Cynoglossus semilaevis</name>
    <name type="common">Tongue sole</name>
    <dbReference type="NCBI Taxonomy" id="244447"/>
    <lineage>
        <taxon>Eukaryota</taxon>
        <taxon>Metazoa</taxon>
        <taxon>Chordata</taxon>
        <taxon>Craniata</taxon>
        <taxon>Vertebrata</taxon>
        <taxon>Euteleostomi</taxon>
        <taxon>Actinopterygii</taxon>
        <taxon>Neopterygii</taxon>
        <taxon>Teleostei</taxon>
        <taxon>Neoteleostei</taxon>
        <taxon>Acanthomorphata</taxon>
        <taxon>Carangaria</taxon>
        <taxon>Pleuronectiformes</taxon>
        <taxon>Pleuronectoidei</taxon>
        <taxon>Cynoglossidae</taxon>
        <taxon>Cynoglossinae</taxon>
        <taxon>Cynoglossus</taxon>
    </lineage>
</organism>
<feature type="compositionally biased region" description="Low complexity" evidence="1">
    <location>
        <begin position="37"/>
        <end position="49"/>
    </location>
</feature>
<feature type="compositionally biased region" description="Low complexity" evidence="1">
    <location>
        <begin position="98"/>
        <end position="107"/>
    </location>
</feature>
<feature type="compositionally biased region" description="Polar residues" evidence="1">
    <location>
        <begin position="67"/>
        <end position="92"/>
    </location>
</feature>
<evidence type="ECO:0000259" key="2">
    <source>
        <dbReference type="Pfam" id="PF15072"/>
    </source>
</evidence>
<feature type="domain" description="Homologous recombination OB-fold protein OB-fold" evidence="2">
    <location>
        <begin position="422"/>
        <end position="504"/>
    </location>
</feature>
<dbReference type="GO" id="GO:0000725">
    <property type="term" value="P:recombinational repair"/>
    <property type="evidence" value="ECO:0007669"/>
    <property type="project" value="InterPro"/>
</dbReference>
<proteinExistence type="predicted"/>
<feature type="compositionally biased region" description="Polar residues" evidence="1">
    <location>
        <begin position="253"/>
        <end position="263"/>
    </location>
</feature>
<reference evidence="3 4" key="1">
    <citation type="journal article" date="2014" name="Nat. Genet.">
        <title>Whole-genome sequence of a flatfish provides insights into ZW sex chromosome evolution and adaptation to a benthic lifestyle.</title>
        <authorList>
            <person name="Chen S."/>
            <person name="Zhang G."/>
            <person name="Shao C."/>
            <person name="Huang Q."/>
            <person name="Liu G."/>
            <person name="Zhang P."/>
            <person name="Song W."/>
            <person name="An N."/>
            <person name="Chalopin D."/>
            <person name="Volff J.N."/>
            <person name="Hong Y."/>
            <person name="Li Q."/>
            <person name="Sha Z."/>
            <person name="Zhou H."/>
            <person name="Xie M."/>
            <person name="Yu Q."/>
            <person name="Liu Y."/>
            <person name="Xiang H."/>
            <person name="Wang N."/>
            <person name="Wu K."/>
            <person name="Yang C."/>
            <person name="Zhou Q."/>
            <person name="Liao X."/>
            <person name="Yang L."/>
            <person name="Hu Q."/>
            <person name="Zhang J."/>
            <person name="Meng L."/>
            <person name="Jin L."/>
            <person name="Tian Y."/>
            <person name="Lian J."/>
            <person name="Yang J."/>
            <person name="Miao G."/>
            <person name="Liu S."/>
            <person name="Liang Z."/>
            <person name="Yan F."/>
            <person name="Li Y."/>
            <person name="Sun B."/>
            <person name="Zhang H."/>
            <person name="Zhang J."/>
            <person name="Zhu Y."/>
            <person name="Du M."/>
            <person name="Zhao Y."/>
            <person name="Schartl M."/>
            <person name="Tang Q."/>
            <person name="Wang J."/>
        </authorList>
    </citation>
    <scope>NUCLEOTIDE SEQUENCE</scope>
</reference>
<dbReference type="Proteomes" id="UP000265120">
    <property type="component" value="Chromosome 17"/>
</dbReference>
<dbReference type="InParanoid" id="A0A3P8X5R8"/>
<dbReference type="GeneTree" id="ENSGT00400000022305"/>
<evidence type="ECO:0000313" key="4">
    <source>
        <dbReference type="Proteomes" id="UP000265120"/>
    </source>
</evidence>
<keyword evidence="4" id="KW-1185">Reference proteome</keyword>
<name>A0A3P8X5R8_CYNSE</name>